<gene>
    <name evidence="1" type="ORF">RhiirA4_402784</name>
</gene>
<protein>
    <submittedName>
        <fullName evidence="1">Uncharacterized protein</fullName>
    </submittedName>
</protein>
<reference evidence="1 2" key="1">
    <citation type="submission" date="2015-10" db="EMBL/GenBank/DDBJ databases">
        <title>Genome analyses suggest a sexual origin of heterokaryosis in a supposedly ancient asexual fungus.</title>
        <authorList>
            <person name="Ropars J."/>
            <person name="Sedzielewska K."/>
            <person name="Noel J."/>
            <person name="Charron P."/>
            <person name="Farinelli L."/>
            <person name="Marton T."/>
            <person name="Kruger M."/>
            <person name="Pelin A."/>
            <person name="Brachmann A."/>
            <person name="Corradi N."/>
        </authorList>
    </citation>
    <scope>NUCLEOTIDE SEQUENCE [LARGE SCALE GENOMIC DNA]</scope>
    <source>
        <strain evidence="1 2">A4</strain>
    </source>
</reference>
<proteinExistence type="predicted"/>
<sequence length="52" mass="5697">MSTGIDFAKSILNCDKNPLCLSNESFSKDFVPSSVKENLPIDSSAKLSWIFA</sequence>
<dbReference type="EMBL" id="LLXI01000480">
    <property type="protein sequence ID" value="PKY46754.1"/>
    <property type="molecule type" value="Genomic_DNA"/>
</dbReference>
<feature type="non-terminal residue" evidence="1">
    <location>
        <position position="52"/>
    </location>
</feature>
<evidence type="ECO:0000313" key="2">
    <source>
        <dbReference type="Proteomes" id="UP000234323"/>
    </source>
</evidence>
<organism evidence="1 2">
    <name type="scientific">Rhizophagus irregularis</name>
    <dbReference type="NCBI Taxonomy" id="588596"/>
    <lineage>
        <taxon>Eukaryota</taxon>
        <taxon>Fungi</taxon>
        <taxon>Fungi incertae sedis</taxon>
        <taxon>Mucoromycota</taxon>
        <taxon>Glomeromycotina</taxon>
        <taxon>Glomeromycetes</taxon>
        <taxon>Glomerales</taxon>
        <taxon>Glomeraceae</taxon>
        <taxon>Rhizophagus</taxon>
    </lineage>
</organism>
<keyword evidence="2" id="KW-1185">Reference proteome</keyword>
<dbReference type="AlphaFoldDB" id="A0A2I1GJG6"/>
<name>A0A2I1GJG6_9GLOM</name>
<dbReference type="Proteomes" id="UP000234323">
    <property type="component" value="Unassembled WGS sequence"/>
</dbReference>
<comment type="caution">
    <text evidence="1">The sequence shown here is derived from an EMBL/GenBank/DDBJ whole genome shotgun (WGS) entry which is preliminary data.</text>
</comment>
<evidence type="ECO:0000313" key="1">
    <source>
        <dbReference type="EMBL" id="PKY46754.1"/>
    </source>
</evidence>
<accession>A0A2I1GJG6</accession>